<evidence type="ECO:0000259" key="2">
    <source>
        <dbReference type="Pfam" id="PF17863"/>
    </source>
</evidence>
<dbReference type="Pfam" id="PF07726">
    <property type="entry name" value="AAA_3"/>
    <property type="match status" value="1"/>
</dbReference>
<dbReference type="InterPro" id="IPR027417">
    <property type="entry name" value="P-loop_NTPase"/>
</dbReference>
<reference evidence="3" key="1">
    <citation type="journal article" date="2020" name="mSystems">
        <title>Genome- and Community-Level Interaction Insights into Carbon Utilization and Element Cycling Functions of Hydrothermarchaeota in Hydrothermal Sediment.</title>
        <authorList>
            <person name="Zhou Z."/>
            <person name="Liu Y."/>
            <person name="Xu W."/>
            <person name="Pan J."/>
            <person name="Luo Z.H."/>
            <person name="Li M."/>
        </authorList>
    </citation>
    <scope>NUCLEOTIDE SEQUENCE [LARGE SCALE GENOMIC DNA]</scope>
    <source>
        <strain evidence="3">HyVt-513</strain>
    </source>
</reference>
<sequence>PLPDPFMVLATANPVDQEGTYELPEASLDRFMMKVRVGYNDFEEELTIMERAADGAFEKVRQVLDPESFARQKERLKAIHLDEEIKRYILSIVTATRDPEAYGLEELNAFIDFGASPRGSIDLYKASRAHAWLQGRDFVTPADVAAMAYPVLRHRIVLSYHAVAADLDTDRVIRKILETIPAP</sequence>
<accession>A0A7V2WLV3</accession>
<dbReference type="PANTHER" id="PTHR42759">
    <property type="entry name" value="MOXR FAMILY PROTEIN"/>
    <property type="match status" value="1"/>
</dbReference>
<dbReference type="AlphaFoldDB" id="A0A7V2WLV3"/>
<name>A0A7V2WLV3_9BACT</name>
<evidence type="ECO:0000313" key="3">
    <source>
        <dbReference type="EMBL" id="HFC03582.1"/>
    </source>
</evidence>
<dbReference type="InterPro" id="IPR011703">
    <property type="entry name" value="ATPase_AAA-3"/>
</dbReference>
<dbReference type="PANTHER" id="PTHR42759:SF1">
    <property type="entry name" value="MAGNESIUM-CHELATASE SUBUNIT CHLD"/>
    <property type="match status" value="1"/>
</dbReference>
<feature type="domain" description="ATPase AAA-3" evidence="1">
    <location>
        <begin position="2"/>
        <end position="33"/>
    </location>
</feature>
<protein>
    <submittedName>
        <fullName evidence="3">MoxR family ATPase</fullName>
    </submittedName>
</protein>
<dbReference type="Gene3D" id="1.10.8.80">
    <property type="entry name" value="Magnesium chelatase subunit I, C-Terminal domain"/>
    <property type="match status" value="1"/>
</dbReference>
<gene>
    <name evidence="3" type="ORF">ENJ74_01795</name>
</gene>
<dbReference type="Pfam" id="PF17863">
    <property type="entry name" value="AAA_lid_2"/>
    <property type="match status" value="1"/>
</dbReference>
<dbReference type="GO" id="GO:0005524">
    <property type="term" value="F:ATP binding"/>
    <property type="evidence" value="ECO:0007669"/>
    <property type="project" value="InterPro"/>
</dbReference>
<dbReference type="InterPro" id="IPR050764">
    <property type="entry name" value="CbbQ/NirQ/NorQ/GpvN"/>
</dbReference>
<feature type="domain" description="ChlI/MoxR AAA lid" evidence="2">
    <location>
        <begin position="111"/>
        <end position="175"/>
    </location>
</feature>
<dbReference type="Gene3D" id="3.40.50.300">
    <property type="entry name" value="P-loop containing nucleotide triphosphate hydrolases"/>
    <property type="match status" value="1"/>
</dbReference>
<comment type="caution">
    <text evidence="3">The sequence shown here is derived from an EMBL/GenBank/DDBJ whole genome shotgun (WGS) entry which is preliminary data.</text>
</comment>
<proteinExistence type="predicted"/>
<dbReference type="SUPFAM" id="SSF52540">
    <property type="entry name" value="P-loop containing nucleoside triphosphate hydrolases"/>
    <property type="match status" value="1"/>
</dbReference>
<dbReference type="EMBL" id="DRNO01000121">
    <property type="protein sequence ID" value="HFC03582.1"/>
    <property type="molecule type" value="Genomic_DNA"/>
</dbReference>
<dbReference type="Proteomes" id="UP000885722">
    <property type="component" value="Unassembled WGS sequence"/>
</dbReference>
<organism evidence="3">
    <name type="scientific">Nitratifractor salsuginis</name>
    <dbReference type="NCBI Taxonomy" id="269261"/>
    <lineage>
        <taxon>Bacteria</taxon>
        <taxon>Pseudomonadati</taxon>
        <taxon>Campylobacterota</taxon>
        <taxon>Epsilonproteobacteria</taxon>
        <taxon>Campylobacterales</taxon>
        <taxon>Sulfurovaceae</taxon>
        <taxon>Nitratifractor</taxon>
    </lineage>
</organism>
<evidence type="ECO:0000259" key="1">
    <source>
        <dbReference type="Pfam" id="PF07726"/>
    </source>
</evidence>
<dbReference type="GO" id="GO:0016887">
    <property type="term" value="F:ATP hydrolysis activity"/>
    <property type="evidence" value="ECO:0007669"/>
    <property type="project" value="InterPro"/>
</dbReference>
<feature type="non-terminal residue" evidence="3">
    <location>
        <position position="1"/>
    </location>
</feature>
<dbReference type="InterPro" id="IPR041628">
    <property type="entry name" value="ChlI/MoxR_AAA_lid"/>
</dbReference>